<dbReference type="PANTHER" id="PTHR38011">
    <property type="entry name" value="DIHYDROFOLATE REDUCTASE FAMILY PROTEIN (AFU_ORTHOLOGUE AFUA_8G06820)"/>
    <property type="match status" value="1"/>
</dbReference>
<evidence type="ECO:0000259" key="1">
    <source>
        <dbReference type="Pfam" id="PF01872"/>
    </source>
</evidence>
<proteinExistence type="predicted"/>
<dbReference type="Proteomes" id="UP001156691">
    <property type="component" value="Unassembled WGS sequence"/>
</dbReference>
<dbReference type="EMBL" id="BSNS01000024">
    <property type="protein sequence ID" value="GLQ57708.1"/>
    <property type="molecule type" value="Genomic_DNA"/>
</dbReference>
<dbReference type="InterPro" id="IPR050765">
    <property type="entry name" value="Riboflavin_Biosynth_HTPR"/>
</dbReference>
<accession>A0ABQ5WCV3</accession>
<dbReference type="InterPro" id="IPR002734">
    <property type="entry name" value="RibDG_C"/>
</dbReference>
<dbReference type="Pfam" id="PF01872">
    <property type="entry name" value="RibD_C"/>
    <property type="match status" value="1"/>
</dbReference>
<evidence type="ECO:0000313" key="3">
    <source>
        <dbReference type="Proteomes" id="UP001156691"/>
    </source>
</evidence>
<protein>
    <submittedName>
        <fullName evidence="2">Deaminase</fullName>
    </submittedName>
</protein>
<sequence>MSSTVLYMSMSLDGFIAGPNETRDNGLGDGGGRLHEWIFPGAEGGDFEAAVARLRGVNRQIYDEGLSTGAVVAGRGTFEPANGWGGDHHDGVPVYILSRSPAPAWAAEWPNVHFVSDLELAMREAKRAAGDRNVLVHGAGIAHRAITAGLLDELEIHVVPVLFGEGRRLFEHLGLPQRELERVRVLEGEDGVTHLRYRVRR</sequence>
<comment type="caution">
    <text evidence="2">The sequence shown here is derived from an EMBL/GenBank/DDBJ whole genome shotgun (WGS) entry which is preliminary data.</text>
</comment>
<evidence type="ECO:0000313" key="2">
    <source>
        <dbReference type="EMBL" id="GLQ57708.1"/>
    </source>
</evidence>
<dbReference type="Gene3D" id="3.40.430.10">
    <property type="entry name" value="Dihydrofolate Reductase, subunit A"/>
    <property type="match status" value="1"/>
</dbReference>
<reference evidence="3" key="1">
    <citation type="journal article" date="2019" name="Int. J. Syst. Evol. Microbiol.">
        <title>The Global Catalogue of Microorganisms (GCM) 10K type strain sequencing project: providing services to taxonomists for standard genome sequencing and annotation.</title>
        <authorList>
            <consortium name="The Broad Institute Genomics Platform"/>
            <consortium name="The Broad Institute Genome Sequencing Center for Infectious Disease"/>
            <person name="Wu L."/>
            <person name="Ma J."/>
        </authorList>
    </citation>
    <scope>NUCLEOTIDE SEQUENCE [LARGE SCALE GENOMIC DNA]</scope>
    <source>
        <strain evidence="3">NBRC 112416</strain>
    </source>
</reference>
<dbReference type="SUPFAM" id="SSF53597">
    <property type="entry name" value="Dihydrofolate reductase-like"/>
    <property type="match status" value="1"/>
</dbReference>
<dbReference type="InterPro" id="IPR024072">
    <property type="entry name" value="DHFR-like_dom_sf"/>
</dbReference>
<feature type="domain" description="Bacterial bifunctional deaminase-reductase C-terminal" evidence="1">
    <location>
        <begin position="6"/>
        <end position="190"/>
    </location>
</feature>
<name>A0ABQ5WCV3_9HYPH</name>
<gene>
    <name evidence="2" type="ORF">GCM10010862_49670</name>
</gene>
<organism evidence="2 3">
    <name type="scientific">Devosia nitrariae</name>
    <dbReference type="NCBI Taxonomy" id="2071872"/>
    <lineage>
        <taxon>Bacteria</taxon>
        <taxon>Pseudomonadati</taxon>
        <taxon>Pseudomonadota</taxon>
        <taxon>Alphaproteobacteria</taxon>
        <taxon>Hyphomicrobiales</taxon>
        <taxon>Devosiaceae</taxon>
        <taxon>Devosia</taxon>
    </lineage>
</organism>
<keyword evidence="3" id="KW-1185">Reference proteome</keyword>
<dbReference type="PANTHER" id="PTHR38011:SF12">
    <property type="entry name" value="BIFUNCTIONAL DEAMINASE-REDUCTASE DOMAIN PROTEIN"/>
    <property type="match status" value="1"/>
</dbReference>